<evidence type="ECO:0000256" key="1">
    <source>
        <dbReference type="HAMAP-Rule" id="MF_00707"/>
    </source>
</evidence>
<dbReference type="PROSITE" id="PS51671">
    <property type="entry name" value="ACT"/>
    <property type="match status" value="1"/>
</dbReference>
<reference evidence="3 4" key="1">
    <citation type="submission" date="2019-06" db="EMBL/GenBank/DDBJ databases">
        <title>Saccharibacillus brassicae sp. nov., an endophytic bacterium isolated from Chinese cabbage seeds (Brassica pekinensis).</title>
        <authorList>
            <person name="Jiang L."/>
            <person name="Lee J."/>
            <person name="Kim S.W."/>
        </authorList>
    </citation>
    <scope>NUCLEOTIDE SEQUENCE [LARGE SCALE GENOMIC DNA]</scope>
    <source>
        <strain evidence="4">KCTC 43072 / ATSA2</strain>
    </source>
</reference>
<dbReference type="EMBL" id="CP041217">
    <property type="protein sequence ID" value="QDH20082.1"/>
    <property type="molecule type" value="Genomic_DNA"/>
</dbReference>
<accession>A0A4Y6UR12</accession>
<dbReference type="PIRSF" id="PIRSF025624">
    <property type="entry name" value="ACT_PheB"/>
    <property type="match status" value="1"/>
</dbReference>
<gene>
    <name evidence="3" type="ORF">FFV09_03950</name>
</gene>
<feature type="domain" description="ACT" evidence="2">
    <location>
        <begin position="69"/>
        <end position="144"/>
    </location>
</feature>
<dbReference type="Gene3D" id="3.30.70.260">
    <property type="match status" value="1"/>
</dbReference>
<dbReference type="SUPFAM" id="SSF55021">
    <property type="entry name" value="ACT-like"/>
    <property type="match status" value="1"/>
</dbReference>
<dbReference type="Pfam" id="PF01842">
    <property type="entry name" value="ACT"/>
    <property type="match status" value="1"/>
</dbReference>
<dbReference type="InterPro" id="IPR045865">
    <property type="entry name" value="ACT-like_dom_sf"/>
</dbReference>
<evidence type="ECO:0000313" key="3">
    <source>
        <dbReference type="EMBL" id="QDH20082.1"/>
    </source>
</evidence>
<protein>
    <recommendedName>
        <fullName evidence="1">UPF0735 ACT domain-containing protein FFV09_03950</fullName>
    </recommendedName>
</protein>
<keyword evidence="4" id="KW-1185">Reference proteome</keyword>
<evidence type="ECO:0000259" key="2">
    <source>
        <dbReference type="PROSITE" id="PS51671"/>
    </source>
</evidence>
<dbReference type="InterPro" id="IPR002912">
    <property type="entry name" value="ACT_dom"/>
</dbReference>
<sequence>MKERYYLAREDILPEAILKTLHVKELLAGGQAKTVNEAVAIAGISRSAFYKYKDGIHQVNQLDRERLVTLSLLLEHRAGVLFKVLGLIAESGGNVLTINQSIPLQGTANVVLSVETSRLHDELSGLTAALESVAGVSRVVVIGQG</sequence>
<proteinExistence type="inferred from homology"/>
<dbReference type="AlphaFoldDB" id="A0A4Y6UR12"/>
<dbReference type="InterPro" id="IPR008310">
    <property type="entry name" value="UPF0735_ACT_dom-cont"/>
</dbReference>
<comment type="similarity">
    <text evidence="1">Belongs to the UPF0735 family.</text>
</comment>
<dbReference type="OrthoDB" id="9788773at2"/>
<evidence type="ECO:0000313" key="4">
    <source>
        <dbReference type="Proteomes" id="UP000316968"/>
    </source>
</evidence>
<name>A0A4Y6UR12_SACBS</name>
<dbReference type="KEGG" id="saca:FFV09_03950"/>
<organism evidence="3 4">
    <name type="scientific">Saccharibacillus brassicae</name>
    <dbReference type="NCBI Taxonomy" id="2583377"/>
    <lineage>
        <taxon>Bacteria</taxon>
        <taxon>Bacillati</taxon>
        <taxon>Bacillota</taxon>
        <taxon>Bacilli</taxon>
        <taxon>Bacillales</taxon>
        <taxon>Paenibacillaceae</taxon>
        <taxon>Saccharibacillus</taxon>
    </lineage>
</organism>
<dbReference type="Proteomes" id="UP000316968">
    <property type="component" value="Chromosome"/>
</dbReference>
<dbReference type="HAMAP" id="MF_00707">
    <property type="entry name" value="UPF0735"/>
    <property type="match status" value="1"/>
</dbReference>
<dbReference type="NCBIfam" id="NF003361">
    <property type="entry name" value="PRK04435.1"/>
    <property type="match status" value="1"/>
</dbReference>
<dbReference type="RefSeq" id="WP_141446468.1">
    <property type="nucleotide sequence ID" value="NZ_CBCSAZ010000006.1"/>
</dbReference>